<dbReference type="GO" id="GO:0002250">
    <property type="term" value="P:adaptive immune response"/>
    <property type="evidence" value="ECO:0007669"/>
    <property type="project" value="UniProtKB-KW"/>
</dbReference>
<dbReference type="Proteomes" id="UP000007635">
    <property type="component" value="Chromosome XVII"/>
</dbReference>
<dbReference type="GeneID" id="120834704"/>
<dbReference type="Bgee" id="ENSGACG00000008945">
    <property type="expression patterns" value="Expressed in pharyngeal gill and 3 other cell types or tissues"/>
</dbReference>
<evidence type="ECO:0000313" key="18">
    <source>
        <dbReference type="Ensembl" id="ENSGACP00000011825.2"/>
    </source>
</evidence>
<evidence type="ECO:0000259" key="17">
    <source>
        <dbReference type="PROSITE" id="PS50835"/>
    </source>
</evidence>
<evidence type="ECO:0000256" key="9">
    <source>
        <dbReference type="ARBA" id="ARBA00023139"/>
    </source>
</evidence>
<keyword evidence="19" id="KW-1185">Reference proteome</keyword>
<reference evidence="18" key="3">
    <citation type="submission" date="2025-09" db="UniProtKB">
        <authorList>
            <consortium name="Ensembl"/>
        </authorList>
    </citation>
    <scope>IDENTIFICATION</scope>
</reference>
<dbReference type="InParanoid" id="G3P2K2"/>
<dbReference type="AlphaFoldDB" id="G3P2K2"/>
<feature type="signal peptide" evidence="16">
    <location>
        <begin position="1"/>
        <end position="23"/>
    </location>
</feature>
<dbReference type="eggNOG" id="ENOG502TDB4">
    <property type="taxonomic scope" value="Eukaryota"/>
</dbReference>
<feature type="domain" description="Ig-like" evidence="17">
    <location>
        <begin position="16"/>
        <end position="106"/>
    </location>
</feature>
<reference evidence="18 19" key="1">
    <citation type="journal article" date="2021" name="G3 (Bethesda)">
        <title>Improved contiguity of the threespine stickleback genome using long-read sequencing.</title>
        <authorList>
            <person name="Nath S."/>
            <person name="Shaw D.E."/>
            <person name="White M.A."/>
        </authorList>
    </citation>
    <scope>NUCLEOTIDE SEQUENCE [LARGE SCALE GENOMIC DNA]</scope>
    <source>
        <strain evidence="18 19">Lake Benthic</strain>
    </source>
</reference>
<feature type="region of interest" description="Disordered" evidence="14">
    <location>
        <begin position="206"/>
        <end position="226"/>
    </location>
</feature>
<dbReference type="Gene3D" id="2.60.40.10">
    <property type="entry name" value="Immunoglobulins"/>
    <property type="match status" value="1"/>
</dbReference>
<protein>
    <submittedName>
        <fullName evidence="18">CD8a molecule</fullName>
    </submittedName>
</protein>
<dbReference type="OrthoDB" id="9906515at2759"/>
<dbReference type="PANTHER" id="PTHR10441">
    <property type="entry name" value="CD8 ALPHA CHAIN"/>
    <property type="match status" value="1"/>
</dbReference>
<dbReference type="GO" id="GO:0005886">
    <property type="term" value="C:plasma membrane"/>
    <property type="evidence" value="ECO:0007669"/>
    <property type="project" value="UniProtKB-SubCell"/>
</dbReference>
<evidence type="ECO:0000256" key="16">
    <source>
        <dbReference type="SAM" id="SignalP"/>
    </source>
</evidence>
<keyword evidence="2" id="KW-1003">Cell membrane</keyword>
<keyword evidence="10" id="KW-1015">Disulfide bond</keyword>
<keyword evidence="5" id="KW-0391">Immunity</keyword>
<keyword evidence="4 16" id="KW-0732">Signal</keyword>
<reference evidence="18" key="2">
    <citation type="submission" date="2025-08" db="UniProtKB">
        <authorList>
            <consortium name="Ensembl"/>
        </authorList>
    </citation>
    <scope>IDENTIFICATION</scope>
</reference>
<keyword evidence="12" id="KW-0449">Lipoprotein</keyword>
<keyword evidence="11" id="KW-0325">Glycoprotein</keyword>
<keyword evidence="7" id="KW-1064">Adaptive immunity</keyword>
<keyword evidence="13" id="KW-0393">Immunoglobulin domain</keyword>
<comment type="subcellular location">
    <subcellularLocation>
        <location evidence="1">Cell membrane</location>
        <topology evidence="1">Single-pass type I membrane protein</topology>
    </subcellularLocation>
</comment>
<evidence type="ECO:0000256" key="4">
    <source>
        <dbReference type="ARBA" id="ARBA00022729"/>
    </source>
</evidence>
<dbReference type="KEGG" id="gat:120834704"/>
<dbReference type="SUPFAM" id="SSF48726">
    <property type="entry name" value="Immunoglobulin"/>
    <property type="match status" value="1"/>
</dbReference>
<evidence type="ECO:0000256" key="2">
    <source>
        <dbReference type="ARBA" id="ARBA00022475"/>
    </source>
</evidence>
<dbReference type="STRING" id="69293.ENSGACP00000011825"/>
<organism evidence="18 19">
    <name type="scientific">Gasterosteus aculeatus aculeatus</name>
    <name type="common">three-spined stickleback</name>
    <dbReference type="NCBI Taxonomy" id="481459"/>
    <lineage>
        <taxon>Eukaryota</taxon>
        <taxon>Metazoa</taxon>
        <taxon>Chordata</taxon>
        <taxon>Craniata</taxon>
        <taxon>Vertebrata</taxon>
        <taxon>Euteleostomi</taxon>
        <taxon>Actinopterygii</taxon>
        <taxon>Neopterygii</taxon>
        <taxon>Teleostei</taxon>
        <taxon>Neoteleostei</taxon>
        <taxon>Acanthomorphata</taxon>
        <taxon>Eupercaria</taxon>
        <taxon>Perciformes</taxon>
        <taxon>Cottioidei</taxon>
        <taxon>Gasterosteales</taxon>
        <taxon>Gasterosteidae</taxon>
        <taxon>Gasterosteus</taxon>
    </lineage>
</organism>
<evidence type="ECO:0000256" key="15">
    <source>
        <dbReference type="SAM" id="Phobius"/>
    </source>
</evidence>
<dbReference type="InterPro" id="IPR015468">
    <property type="entry name" value="CD8_asu"/>
</dbReference>
<sequence length="226" mass="24775">MKMNQKWILVILVFCPNTTSGAAAEKMVKEGELVDIKCKPAQSGSLLIWFRVLPKNMEFIGSFSPSGLPKSPTASLDSSYGFSKISNGILSLKKFKKSTDSGIYSCAFLKGTQLMFGDVTRLVGEKETTEVAISNAITSVPNQCTTDTPCVCEQNGNDKQGETSPQMYCSPIILGPLAGACGLLLLLLIITTLYCNRMRTRRCPHHYKRKQQAVPPGKKMMTSRHV</sequence>
<evidence type="ECO:0000256" key="11">
    <source>
        <dbReference type="ARBA" id="ARBA00023180"/>
    </source>
</evidence>
<evidence type="ECO:0000256" key="7">
    <source>
        <dbReference type="ARBA" id="ARBA00023130"/>
    </source>
</evidence>
<dbReference type="GeneTree" id="ENSGT00940000156588"/>
<keyword evidence="3 15" id="KW-0812">Transmembrane</keyword>
<evidence type="ECO:0000256" key="10">
    <source>
        <dbReference type="ARBA" id="ARBA00023157"/>
    </source>
</evidence>
<dbReference type="RefSeq" id="XP_040058821.1">
    <property type="nucleotide sequence ID" value="XM_040202887.1"/>
</dbReference>
<dbReference type="OMA" id="MIVWFRV"/>
<dbReference type="InterPro" id="IPR013783">
    <property type="entry name" value="Ig-like_fold"/>
</dbReference>
<evidence type="ECO:0000256" key="6">
    <source>
        <dbReference type="ARBA" id="ARBA00022989"/>
    </source>
</evidence>
<dbReference type="FunCoup" id="G3P2K2">
    <property type="interactions" value="184"/>
</dbReference>
<keyword evidence="8 15" id="KW-0472">Membrane</keyword>
<keyword evidence="6 15" id="KW-1133">Transmembrane helix</keyword>
<evidence type="ECO:0000256" key="14">
    <source>
        <dbReference type="SAM" id="MobiDB-lite"/>
    </source>
</evidence>
<evidence type="ECO:0000256" key="8">
    <source>
        <dbReference type="ARBA" id="ARBA00023136"/>
    </source>
</evidence>
<evidence type="ECO:0000256" key="3">
    <source>
        <dbReference type="ARBA" id="ARBA00022692"/>
    </source>
</evidence>
<evidence type="ECO:0000313" key="19">
    <source>
        <dbReference type="Proteomes" id="UP000007635"/>
    </source>
</evidence>
<proteinExistence type="predicted"/>
<feature type="transmembrane region" description="Helical" evidence="15">
    <location>
        <begin position="173"/>
        <end position="195"/>
    </location>
</feature>
<dbReference type="PANTHER" id="PTHR10441:SF2">
    <property type="entry name" value="T-CELL SURFACE GLYCOPROTEIN CD8 ALPHA CHAIN"/>
    <property type="match status" value="1"/>
</dbReference>
<dbReference type="PROSITE" id="PS50835">
    <property type="entry name" value="IG_LIKE"/>
    <property type="match status" value="1"/>
</dbReference>
<name>G3P2K2_GASAC</name>
<keyword evidence="9" id="KW-0564">Palmitate</keyword>
<evidence type="ECO:0000256" key="5">
    <source>
        <dbReference type="ARBA" id="ARBA00022859"/>
    </source>
</evidence>
<dbReference type="Ensembl" id="ENSGACT00000011849.2">
    <property type="protein sequence ID" value="ENSGACP00000011825.2"/>
    <property type="gene ID" value="ENSGACG00000008945.2"/>
</dbReference>
<dbReference type="InterPro" id="IPR036179">
    <property type="entry name" value="Ig-like_dom_sf"/>
</dbReference>
<dbReference type="CTD" id="925"/>
<evidence type="ECO:0000256" key="12">
    <source>
        <dbReference type="ARBA" id="ARBA00023288"/>
    </source>
</evidence>
<evidence type="ECO:0000256" key="13">
    <source>
        <dbReference type="ARBA" id="ARBA00023319"/>
    </source>
</evidence>
<accession>G3P2K2</accession>
<feature type="chain" id="PRO_5043522931" evidence="16">
    <location>
        <begin position="24"/>
        <end position="226"/>
    </location>
</feature>
<evidence type="ECO:0000256" key="1">
    <source>
        <dbReference type="ARBA" id="ARBA00004251"/>
    </source>
</evidence>
<dbReference type="InterPro" id="IPR007110">
    <property type="entry name" value="Ig-like_dom"/>
</dbReference>